<feature type="compositionally biased region" description="Low complexity" evidence="1">
    <location>
        <begin position="479"/>
        <end position="495"/>
    </location>
</feature>
<evidence type="ECO:0000313" key="2">
    <source>
        <dbReference type="EMBL" id="GAA3559773.1"/>
    </source>
</evidence>
<evidence type="ECO:0008006" key="4">
    <source>
        <dbReference type="Google" id="ProtNLM"/>
    </source>
</evidence>
<feature type="region of interest" description="Disordered" evidence="1">
    <location>
        <begin position="391"/>
        <end position="411"/>
    </location>
</feature>
<proteinExistence type="predicted"/>
<comment type="caution">
    <text evidence="2">The sequence shown here is derived from an EMBL/GenBank/DDBJ whole genome shotgun (WGS) entry which is preliminary data.</text>
</comment>
<dbReference type="RefSeq" id="WP_204911620.1">
    <property type="nucleotide sequence ID" value="NZ_BAAAYR010000001.1"/>
</dbReference>
<feature type="compositionally biased region" description="Low complexity" evidence="1">
    <location>
        <begin position="576"/>
        <end position="602"/>
    </location>
</feature>
<feature type="region of interest" description="Disordered" evidence="1">
    <location>
        <begin position="450"/>
        <end position="668"/>
    </location>
</feature>
<evidence type="ECO:0000256" key="1">
    <source>
        <dbReference type="SAM" id="MobiDB-lite"/>
    </source>
</evidence>
<feature type="compositionally biased region" description="Low complexity" evidence="1">
    <location>
        <begin position="391"/>
        <end position="402"/>
    </location>
</feature>
<name>A0ABP6X0Z2_9ACTN</name>
<feature type="compositionally biased region" description="Basic and acidic residues" evidence="1">
    <location>
        <begin position="497"/>
        <end position="508"/>
    </location>
</feature>
<dbReference type="Proteomes" id="UP001500767">
    <property type="component" value="Unassembled WGS sequence"/>
</dbReference>
<feature type="compositionally biased region" description="Basic and acidic residues" evidence="1">
    <location>
        <begin position="649"/>
        <end position="668"/>
    </location>
</feature>
<dbReference type="EMBL" id="BAAAYR010000001">
    <property type="protein sequence ID" value="GAA3559773.1"/>
    <property type="molecule type" value="Genomic_DNA"/>
</dbReference>
<accession>A0ABP6X0Z2</accession>
<gene>
    <name evidence="2" type="ORF">GCM10022197_14070</name>
</gene>
<feature type="compositionally biased region" description="Acidic residues" evidence="1">
    <location>
        <begin position="608"/>
        <end position="622"/>
    </location>
</feature>
<protein>
    <recommendedName>
        <fullName evidence="4">TolA protein</fullName>
    </recommendedName>
</protein>
<feature type="compositionally biased region" description="Basic and acidic residues" evidence="1">
    <location>
        <begin position="450"/>
        <end position="478"/>
    </location>
</feature>
<feature type="compositionally biased region" description="Pro residues" evidence="1">
    <location>
        <begin position="623"/>
        <end position="645"/>
    </location>
</feature>
<reference evidence="3" key="1">
    <citation type="journal article" date="2019" name="Int. J. Syst. Evol. Microbiol.">
        <title>The Global Catalogue of Microorganisms (GCM) 10K type strain sequencing project: providing services to taxonomists for standard genome sequencing and annotation.</title>
        <authorList>
            <consortium name="The Broad Institute Genomics Platform"/>
            <consortium name="The Broad Institute Genome Sequencing Center for Infectious Disease"/>
            <person name="Wu L."/>
            <person name="Ma J."/>
        </authorList>
    </citation>
    <scope>NUCLEOTIDE SEQUENCE [LARGE SCALE GENOMIC DNA]</scope>
    <source>
        <strain evidence="3">JCM 16540</strain>
    </source>
</reference>
<organism evidence="2 3">
    <name type="scientific">Microlunatus spumicola</name>
    <dbReference type="NCBI Taxonomy" id="81499"/>
    <lineage>
        <taxon>Bacteria</taxon>
        <taxon>Bacillati</taxon>
        <taxon>Actinomycetota</taxon>
        <taxon>Actinomycetes</taxon>
        <taxon>Propionibacteriales</taxon>
        <taxon>Propionibacteriaceae</taxon>
        <taxon>Microlunatus</taxon>
    </lineage>
</organism>
<sequence>MPARQPKSTQQPKDAYAQAGKALASQVQRLRGWLSTDASRLPELVDALNALVAHRLDGHAYAAAGADAQEAVKRSADLLLSTGPIGPYSSAPDAVRCGTALVQLATLQSAVGLVDAAGATLESWDGIRSQVAEAGTTVALSGETGRRALAVAARVALAGGDVATANAYADAALAVDGPPPAEVGFGLVDLDRLASDTRWAANRTEQSLGFLHAAKEAYEGVVGDRLTDPARLAPALAERLGEPLPGLYRDLADRLGAVGELDLALTNRRFLVGRLQALAARSETFRGALAAALTDLAADLLRAERVEEAYDTAGQAQTAAADRAVAVGPRLLAAAVLARTSLAVGRPVPAGPLRGLLAGEGEAAGPAVRAVVQAALAETLRAEGLEEAASAAQAEATGATGQVPEDQARGVVGRGDAVTWSPLDPERAYGAPLVAAGGPAPAVPTWLEQERAEARRQESERAEQARHEAEERAAEDARAQQAALAEAAARASAEAAEAEREEARRHEAEEAEQAERKRRREERLREHQAEVDAREREERAVRRAEIDARLDELDAAEEPERDRLLAERALLDEADAPTSPEPASSGAPEPTGRPEAATEPAPVAEPEPAPEPEPTPEPEPAPEPEPTPEPQPTPEPEPEPEPQPTAPDDLERAEQALRDARANGGRREVRAAAEALVVVLRGRHATDPGAYGARLRTALEDLSGARLRGGDIFGARAASREARGLR</sequence>
<keyword evidence="3" id="KW-1185">Reference proteome</keyword>
<feature type="compositionally biased region" description="Basic and acidic residues" evidence="1">
    <location>
        <begin position="521"/>
        <end position="571"/>
    </location>
</feature>
<evidence type="ECO:0000313" key="3">
    <source>
        <dbReference type="Proteomes" id="UP001500767"/>
    </source>
</evidence>